<dbReference type="GO" id="GO:0005886">
    <property type="term" value="C:plasma membrane"/>
    <property type="evidence" value="ECO:0007669"/>
    <property type="project" value="InterPro"/>
</dbReference>
<evidence type="ECO:0000256" key="3">
    <source>
        <dbReference type="ARBA" id="ARBA00022538"/>
    </source>
</evidence>
<keyword evidence="5" id="KW-0520">NAD</keyword>
<dbReference type="AlphaFoldDB" id="A0A858R771"/>
<dbReference type="InterPro" id="IPR036721">
    <property type="entry name" value="RCK_C_sf"/>
</dbReference>
<dbReference type="PANTHER" id="PTHR43833">
    <property type="entry name" value="POTASSIUM CHANNEL PROTEIN 2-RELATED-RELATED"/>
    <property type="match status" value="1"/>
</dbReference>
<keyword evidence="2" id="KW-0813">Transport</keyword>
<dbReference type="SUPFAM" id="SSF116726">
    <property type="entry name" value="TrkA C-terminal domain-like"/>
    <property type="match status" value="2"/>
</dbReference>
<dbReference type="PROSITE" id="PS51201">
    <property type="entry name" value="RCK_N"/>
    <property type="match status" value="2"/>
</dbReference>
<dbReference type="InterPro" id="IPR003148">
    <property type="entry name" value="RCK_N"/>
</dbReference>
<evidence type="ECO:0000313" key="10">
    <source>
        <dbReference type="Proteomes" id="UP000501891"/>
    </source>
</evidence>
<dbReference type="Gene3D" id="3.30.70.1450">
    <property type="entry name" value="Regulator of K+ conductance, C-terminal domain"/>
    <property type="match status" value="2"/>
</dbReference>
<evidence type="ECO:0000256" key="6">
    <source>
        <dbReference type="ARBA" id="ARBA00023065"/>
    </source>
</evidence>
<evidence type="ECO:0000259" key="7">
    <source>
        <dbReference type="PROSITE" id="PS51201"/>
    </source>
</evidence>
<feature type="domain" description="RCK N-terminal" evidence="7">
    <location>
        <begin position="1"/>
        <end position="124"/>
    </location>
</feature>
<evidence type="ECO:0000313" key="9">
    <source>
        <dbReference type="EMBL" id="QJE72886.1"/>
    </source>
</evidence>
<dbReference type="InterPro" id="IPR006036">
    <property type="entry name" value="K_uptake_TrkA"/>
</dbReference>
<evidence type="ECO:0000256" key="2">
    <source>
        <dbReference type="ARBA" id="ARBA00022448"/>
    </source>
</evidence>
<evidence type="ECO:0000256" key="1">
    <source>
        <dbReference type="ARBA" id="ARBA00017378"/>
    </source>
</evidence>
<accession>A0A858R771</accession>
<dbReference type="PROSITE" id="PS51202">
    <property type="entry name" value="RCK_C"/>
    <property type="match status" value="2"/>
</dbReference>
<dbReference type="KEGG" id="acru:HHL28_07075"/>
<dbReference type="NCBIfam" id="NF007031">
    <property type="entry name" value="PRK09496.1-2"/>
    <property type="match status" value="1"/>
</dbReference>
<proteinExistence type="predicted"/>
<dbReference type="EMBL" id="CP051775">
    <property type="protein sequence ID" value="QJE72886.1"/>
    <property type="molecule type" value="Genomic_DNA"/>
</dbReference>
<sequence length="458" mass="49725">MKVIVCGAGQVGSNIARYLASEGNHVTVIDQSPELIQKISDTLDVQAMVGFASHPNVLEAAGATEADMIIAVTLADEVNMVACQVADSLFNVPTKIARVRHQSYLQPIWRDLYSRGHLPIDVIISPEIEVARAIGRRLQVPGAFDMIPLADGKVRVIGVVCGQNCPVINTPLRQLTGLFPDLNIEVVAIVRNDKPIIPSGDDQMLAGDEVYFVADTNHVARAMSAFGHEEPEARRVIIVGGGNIGLCLAEDIEEKHPQVSARIIEMDRKRAQIVAQRLTRTMVLHGDGLDPEILEEANVRASETVVAVSNSDEGNILASLLAKRYGCQRAITLINKTTFQPLVQPLGIDAVVSPRSITVSSILQHVRRGRIKAVHSLREGFAEIIEAEALETSSLINTPLKEVRLPEGVIVGAIVRAGQVIIPRPSTVIKPNDRVIILAAVGQVKKVEKMFAVRLEFF</sequence>
<dbReference type="NCBIfam" id="NF007030">
    <property type="entry name" value="PRK09496.1-1"/>
    <property type="match status" value="1"/>
</dbReference>
<keyword evidence="3" id="KW-0633">Potassium transport</keyword>
<dbReference type="SUPFAM" id="SSF51735">
    <property type="entry name" value="NAD(P)-binding Rossmann-fold domains"/>
    <property type="match status" value="2"/>
</dbReference>
<dbReference type="NCBIfam" id="NF007039">
    <property type="entry name" value="PRK09496.3-2"/>
    <property type="match status" value="1"/>
</dbReference>
<evidence type="ECO:0000256" key="4">
    <source>
        <dbReference type="ARBA" id="ARBA00022958"/>
    </source>
</evidence>
<feature type="domain" description="RCK C-terminal" evidence="8">
    <location>
        <begin position="372"/>
        <end position="453"/>
    </location>
</feature>
<dbReference type="InterPro" id="IPR036291">
    <property type="entry name" value="NAD(P)-bd_dom_sf"/>
</dbReference>
<evidence type="ECO:0000256" key="5">
    <source>
        <dbReference type="ARBA" id="ARBA00023027"/>
    </source>
</evidence>
<keyword evidence="6" id="KW-0406">Ion transport</keyword>
<organism evidence="9 10">
    <name type="scientific">Aerophototrophica crusticola</name>
    <dbReference type="NCBI Taxonomy" id="1709002"/>
    <lineage>
        <taxon>Bacteria</taxon>
        <taxon>Pseudomonadati</taxon>
        <taxon>Pseudomonadota</taxon>
        <taxon>Alphaproteobacteria</taxon>
        <taxon>Rhodospirillales</taxon>
        <taxon>Rhodospirillaceae</taxon>
        <taxon>Aerophototrophica</taxon>
    </lineage>
</organism>
<dbReference type="InterPro" id="IPR050721">
    <property type="entry name" value="Trk_Ktr_HKT_K-transport"/>
</dbReference>
<name>A0A858R771_9PROT</name>
<feature type="domain" description="RCK N-terminal" evidence="7">
    <location>
        <begin position="233"/>
        <end position="352"/>
    </location>
</feature>
<dbReference type="Pfam" id="PF02254">
    <property type="entry name" value="TrkA_N"/>
    <property type="match status" value="2"/>
</dbReference>
<keyword evidence="10" id="KW-1185">Reference proteome</keyword>
<dbReference type="PRINTS" id="PR00335">
    <property type="entry name" value="KUPTAKETRKA"/>
</dbReference>
<dbReference type="Proteomes" id="UP000501891">
    <property type="component" value="Chromosome"/>
</dbReference>
<protein>
    <recommendedName>
        <fullName evidence="1">Trk system potassium uptake protein TrkA</fullName>
    </recommendedName>
</protein>
<gene>
    <name evidence="9" type="primary">trkA</name>
    <name evidence="9" type="ORF">HHL28_07075</name>
</gene>
<feature type="domain" description="RCK C-terminal" evidence="8">
    <location>
        <begin position="144"/>
        <end position="229"/>
    </location>
</feature>
<evidence type="ECO:0000259" key="8">
    <source>
        <dbReference type="PROSITE" id="PS51202"/>
    </source>
</evidence>
<reference evidence="9" key="1">
    <citation type="submission" date="2020-04" db="EMBL/GenBank/DDBJ databases">
        <title>A desert anoxygenic phototrophic bacterium fixes CO2 using RubisCO under aerobic conditions.</title>
        <authorList>
            <person name="Tang K."/>
        </authorList>
    </citation>
    <scope>NUCLEOTIDE SEQUENCE [LARGE SCALE GENOMIC DNA]</scope>
    <source>
        <strain evidence="9">MIMtkB3</strain>
    </source>
</reference>
<dbReference type="GO" id="GO:0015079">
    <property type="term" value="F:potassium ion transmembrane transporter activity"/>
    <property type="evidence" value="ECO:0007669"/>
    <property type="project" value="InterPro"/>
</dbReference>
<dbReference type="InterPro" id="IPR006037">
    <property type="entry name" value="RCK_C"/>
</dbReference>
<keyword evidence="4" id="KW-0630">Potassium</keyword>
<dbReference type="Gene3D" id="3.40.50.720">
    <property type="entry name" value="NAD(P)-binding Rossmann-like Domain"/>
    <property type="match status" value="2"/>
</dbReference>
<dbReference type="NCBIfam" id="NF007032">
    <property type="entry name" value="PRK09496.1-4"/>
    <property type="match status" value="1"/>
</dbReference>
<dbReference type="PANTHER" id="PTHR43833:SF5">
    <property type="entry name" value="TRK SYSTEM POTASSIUM UPTAKE PROTEIN TRKA"/>
    <property type="match status" value="1"/>
</dbReference>
<dbReference type="Pfam" id="PF02080">
    <property type="entry name" value="TrkA_C"/>
    <property type="match status" value="2"/>
</dbReference>